<accession>A0A0A8ZB45</accession>
<name>A0A0A8ZB45_ARUDO</name>
<proteinExistence type="predicted"/>
<dbReference type="EMBL" id="GBRH01263925">
    <property type="protein sequence ID" value="JAD33970.1"/>
    <property type="molecule type" value="Transcribed_RNA"/>
</dbReference>
<reference evidence="1" key="2">
    <citation type="journal article" date="2015" name="Data Brief">
        <title>Shoot transcriptome of the giant reed, Arundo donax.</title>
        <authorList>
            <person name="Barrero R.A."/>
            <person name="Guerrero F.D."/>
            <person name="Moolhuijzen P."/>
            <person name="Goolsby J.A."/>
            <person name="Tidwell J."/>
            <person name="Bellgard S.E."/>
            <person name="Bellgard M.I."/>
        </authorList>
    </citation>
    <scope>NUCLEOTIDE SEQUENCE</scope>
    <source>
        <tissue evidence="1">Shoot tissue taken approximately 20 cm above the soil surface</tissue>
    </source>
</reference>
<sequence>MANYRSGYISEVV</sequence>
<evidence type="ECO:0000313" key="1">
    <source>
        <dbReference type="EMBL" id="JAD33970.1"/>
    </source>
</evidence>
<organism evidence="1">
    <name type="scientific">Arundo donax</name>
    <name type="common">Giant reed</name>
    <name type="synonym">Donax arundinaceus</name>
    <dbReference type="NCBI Taxonomy" id="35708"/>
    <lineage>
        <taxon>Eukaryota</taxon>
        <taxon>Viridiplantae</taxon>
        <taxon>Streptophyta</taxon>
        <taxon>Embryophyta</taxon>
        <taxon>Tracheophyta</taxon>
        <taxon>Spermatophyta</taxon>
        <taxon>Magnoliopsida</taxon>
        <taxon>Liliopsida</taxon>
        <taxon>Poales</taxon>
        <taxon>Poaceae</taxon>
        <taxon>PACMAD clade</taxon>
        <taxon>Arundinoideae</taxon>
        <taxon>Arundineae</taxon>
        <taxon>Arundo</taxon>
    </lineage>
</organism>
<protein>
    <submittedName>
        <fullName evidence="1">Uncharacterized protein</fullName>
    </submittedName>
</protein>
<reference evidence="1" key="1">
    <citation type="submission" date="2014-09" db="EMBL/GenBank/DDBJ databases">
        <authorList>
            <person name="Magalhaes I.L.F."/>
            <person name="Oliveira U."/>
            <person name="Santos F.R."/>
            <person name="Vidigal T.H.D.A."/>
            <person name="Brescovit A.D."/>
            <person name="Santos A.J."/>
        </authorList>
    </citation>
    <scope>NUCLEOTIDE SEQUENCE</scope>
    <source>
        <tissue evidence="1">Shoot tissue taken approximately 20 cm above the soil surface</tissue>
    </source>
</reference>